<dbReference type="RefSeq" id="WP_089768532.1">
    <property type="nucleotide sequence ID" value="NZ_FNPB01000011.1"/>
</dbReference>
<sequence>MPTSLSYWTIQPDRWTFNAQKLRDWVESQLDGRVLNACAGRTQLTHNGRIVRNDINPEIDADYHVDVRDLPDILEAESFDMIVLDPPFSEQQNTTTYDREDDTLPTITELASVVDALLKPGGRVIRLGYTTTLMPPGEEYLLEEVTIWNTLGRQHDWLGTVAQKPDNETASATRPVHVTDAAVPNAGATASGGVATSGNGNTPLSLEYIRLSPEIMPQAGVADYLDTHLSGRVLDVSTYERSLSHDGHLVQTSVDESVDAAYHFDERELAAEFAADIFHTVVVDLPSEAFQQTTNYGGRTTGRDTALKQELHPLIAAGGQIFQVGHTATCMPQRLDYRRSRVAVIEHPCVEQDWIISIDMKQNTGLDVHATDRSPLDIHVPDSDAEAQHSCIRCGEGWYLHPSWYVDCPTCGARPENYCVTDDDTILYRPHPERLDYLEEHHNRHECDPGVTSRTPSTLSPDQEDDSTTSSTAPTEQESLEQFASQKN</sequence>
<reference evidence="3" key="1">
    <citation type="submission" date="2016-10" db="EMBL/GenBank/DDBJ databases">
        <authorList>
            <person name="Varghese N."/>
            <person name="Submissions S."/>
        </authorList>
    </citation>
    <scope>NUCLEOTIDE SEQUENCE [LARGE SCALE GENOMIC DNA]</scope>
    <source>
        <strain evidence="3">CGMCC 1.10118</strain>
    </source>
</reference>
<dbReference type="CDD" id="cd02440">
    <property type="entry name" value="AdoMet_MTases"/>
    <property type="match status" value="1"/>
</dbReference>
<keyword evidence="3" id="KW-1185">Reference proteome</keyword>
<evidence type="ECO:0008006" key="4">
    <source>
        <dbReference type="Google" id="ProtNLM"/>
    </source>
</evidence>
<dbReference type="STRING" id="660517.SAMN04487946_11146"/>
<dbReference type="EMBL" id="FNPB01000011">
    <property type="protein sequence ID" value="SDY32258.1"/>
    <property type="molecule type" value="Genomic_DNA"/>
</dbReference>
<evidence type="ECO:0000256" key="1">
    <source>
        <dbReference type="SAM" id="MobiDB-lite"/>
    </source>
</evidence>
<dbReference type="GO" id="GO:0003676">
    <property type="term" value="F:nucleic acid binding"/>
    <property type="evidence" value="ECO:0007669"/>
    <property type="project" value="InterPro"/>
</dbReference>
<dbReference type="SUPFAM" id="SSF53335">
    <property type="entry name" value="S-adenosyl-L-methionine-dependent methyltransferases"/>
    <property type="match status" value="1"/>
</dbReference>
<dbReference type="Gene3D" id="3.40.50.150">
    <property type="entry name" value="Vaccinia Virus protein VP39"/>
    <property type="match status" value="1"/>
</dbReference>
<dbReference type="InterPro" id="IPR029063">
    <property type="entry name" value="SAM-dependent_MTases_sf"/>
</dbReference>
<dbReference type="GO" id="GO:0008168">
    <property type="term" value="F:methyltransferase activity"/>
    <property type="evidence" value="ECO:0007669"/>
    <property type="project" value="InterPro"/>
</dbReference>
<dbReference type="Proteomes" id="UP000199170">
    <property type="component" value="Unassembled WGS sequence"/>
</dbReference>
<dbReference type="AlphaFoldDB" id="A0A1H3IYK4"/>
<protein>
    <recommendedName>
        <fullName evidence="4">Methyltransferase domain-containing protein</fullName>
    </recommendedName>
</protein>
<name>A0A1H3IYK4_9EURY</name>
<organism evidence="2 3">
    <name type="scientific">Halobellus clavatus</name>
    <dbReference type="NCBI Taxonomy" id="660517"/>
    <lineage>
        <taxon>Archaea</taxon>
        <taxon>Methanobacteriati</taxon>
        <taxon>Methanobacteriota</taxon>
        <taxon>Stenosarchaea group</taxon>
        <taxon>Halobacteria</taxon>
        <taxon>Halobacteriales</taxon>
        <taxon>Haloferacaceae</taxon>
        <taxon>Halobellus</taxon>
    </lineage>
</organism>
<gene>
    <name evidence="2" type="ORF">SAMN04487946_11146</name>
</gene>
<feature type="compositionally biased region" description="Polar residues" evidence="1">
    <location>
        <begin position="468"/>
        <end position="488"/>
    </location>
</feature>
<feature type="region of interest" description="Disordered" evidence="1">
    <location>
        <begin position="444"/>
        <end position="488"/>
    </location>
</feature>
<accession>A0A1H3IYK4</accession>
<evidence type="ECO:0000313" key="3">
    <source>
        <dbReference type="Proteomes" id="UP000199170"/>
    </source>
</evidence>
<feature type="compositionally biased region" description="Polar residues" evidence="1">
    <location>
        <begin position="452"/>
        <end position="461"/>
    </location>
</feature>
<dbReference type="PROSITE" id="PS00092">
    <property type="entry name" value="N6_MTASE"/>
    <property type="match status" value="1"/>
</dbReference>
<evidence type="ECO:0000313" key="2">
    <source>
        <dbReference type="EMBL" id="SDY32258.1"/>
    </source>
</evidence>
<dbReference type="InterPro" id="IPR002052">
    <property type="entry name" value="DNA_methylase_N6_adenine_CS"/>
</dbReference>
<dbReference type="GO" id="GO:0032259">
    <property type="term" value="P:methylation"/>
    <property type="evidence" value="ECO:0007669"/>
    <property type="project" value="InterPro"/>
</dbReference>
<dbReference type="OrthoDB" id="345976at2157"/>
<proteinExistence type="predicted"/>